<protein>
    <submittedName>
        <fullName evidence="2">CpXC domain-containing protein</fullName>
    </submittedName>
</protein>
<accession>A0ABT7UCD6</accession>
<dbReference type="Pfam" id="PF14353">
    <property type="entry name" value="CpXC"/>
    <property type="match status" value="1"/>
</dbReference>
<sequence>MKSRLVPVRCPVCGYSTMLKKETYVVASFDGHLKEQLFSGEYFRFHCPRCHSDSTYAHPMLYYDAQKRFVVMLNEKEQETSFQPDILCVQVHTSEDFAEHLHILEDDLLPAQILAIKRPLQQRYPNAEIRYDCRENDVLWFVCQMEDAATMVGVKTAGLGLHSRNPGVL</sequence>
<dbReference type="InterPro" id="IPR025682">
    <property type="entry name" value="CpXC_dom"/>
</dbReference>
<feature type="domain" description="CpXC" evidence="1">
    <location>
        <begin position="8"/>
        <end position="108"/>
    </location>
</feature>
<name>A0ABT7UCD6_9FIRM</name>
<gene>
    <name evidence="2" type="ORF">QUV96_06480</name>
</gene>
<dbReference type="Proteomes" id="UP001529340">
    <property type="component" value="Unassembled WGS sequence"/>
</dbReference>
<evidence type="ECO:0000313" key="2">
    <source>
        <dbReference type="EMBL" id="MDM8157281.1"/>
    </source>
</evidence>
<reference evidence="2 3" key="3">
    <citation type="submission" date="2023-06" db="EMBL/GenBank/DDBJ databases">
        <authorList>
            <person name="Zeman M."/>
            <person name="Kubasova T."/>
            <person name="Jahodarova E."/>
            <person name="Nykrynova M."/>
            <person name="Rychlik I."/>
        </authorList>
    </citation>
    <scope>NUCLEOTIDE SEQUENCE [LARGE SCALE GENOMIC DNA]</scope>
    <source>
        <strain evidence="2 3">ET39</strain>
    </source>
</reference>
<reference evidence="2 3" key="1">
    <citation type="submission" date="2023-06" db="EMBL/GenBank/DDBJ databases">
        <title>Identification and characterization of horizontal gene transfer across gut microbiota members of farm animals based on homology search.</title>
        <authorList>
            <person name="Schwarzerova J."/>
            <person name="Nykrynova M."/>
            <person name="Jureckova K."/>
            <person name="Cejkova D."/>
            <person name="Rychlik I."/>
        </authorList>
    </citation>
    <scope>NUCLEOTIDE SEQUENCE [LARGE SCALE GENOMIC DNA]</scope>
    <source>
        <strain evidence="2 3">ET39</strain>
    </source>
</reference>
<dbReference type="RefSeq" id="WP_289607741.1">
    <property type="nucleotide sequence ID" value="NZ_JAUDCG010000023.1"/>
</dbReference>
<reference evidence="3" key="2">
    <citation type="submission" date="2023-06" db="EMBL/GenBank/DDBJ databases">
        <title>Identification and characterization of horizontal gene transfer across gut microbiota members of farm animals based on homology search.</title>
        <authorList>
            <person name="Zeman M."/>
            <person name="Kubasova T."/>
            <person name="Jahodarova E."/>
            <person name="Nykrynova M."/>
            <person name="Rychlik I."/>
        </authorList>
    </citation>
    <scope>NUCLEOTIDE SEQUENCE [LARGE SCALE GENOMIC DNA]</scope>
    <source>
        <strain evidence="3">ET39</strain>
    </source>
</reference>
<dbReference type="EMBL" id="JAUDCG010000023">
    <property type="protein sequence ID" value="MDM8157281.1"/>
    <property type="molecule type" value="Genomic_DNA"/>
</dbReference>
<keyword evidence="3" id="KW-1185">Reference proteome</keyword>
<evidence type="ECO:0000313" key="3">
    <source>
        <dbReference type="Proteomes" id="UP001529340"/>
    </source>
</evidence>
<comment type="caution">
    <text evidence="2">The sequence shown here is derived from an EMBL/GenBank/DDBJ whole genome shotgun (WGS) entry which is preliminary data.</text>
</comment>
<organism evidence="2 3">
    <name type="scientific">Amedibacillus dolichus</name>
    <dbReference type="NCBI Taxonomy" id="31971"/>
    <lineage>
        <taxon>Bacteria</taxon>
        <taxon>Bacillati</taxon>
        <taxon>Bacillota</taxon>
        <taxon>Erysipelotrichia</taxon>
        <taxon>Erysipelotrichales</taxon>
        <taxon>Erysipelotrichaceae</taxon>
        <taxon>Amedibacillus</taxon>
    </lineage>
</organism>
<proteinExistence type="predicted"/>
<evidence type="ECO:0000259" key="1">
    <source>
        <dbReference type="Pfam" id="PF14353"/>
    </source>
</evidence>